<sequence>MKLPIFFFFLLAVLTNIFAFATASPIEANIDTNNHPTTPACDECKALVVNCIAV</sequence>
<evidence type="ECO:0000313" key="3">
    <source>
        <dbReference type="Proteomes" id="UP000800235"/>
    </source>
</evidence>
<proteinExistence type="predicted"/>
<comment type="caution">
    <text evidence="2">The sequence shown here is derived from an EMBL/GenBank/DDBJ whole genome shotgun (WGS) entry which is preliminary data.</text>
</comment>
<keyword evidence="3" id="KW-1185">Reference proteome</keyword>
<gene>
    <name evidence="2" type="ORF">EJ08DRAFT_649683</name>
</gene>
<organism evidence="2 3">
    <name type="scientific">Tothia fuscella</name>
    <dbReference type="NCBI Taxonomy" id="1048955"/>
    <lineage>
        <taxon>Eukaryota</taxon>
        <taxon>Fungi</taxon>
        <taxon>Dikarya</taxon>
        <taxon>Ascomycota</taxon>
        <taxon>Pezizomycotina</taxon>
        <taxon>Dothideomycetes</taxon>
        <taxon>Pleosporomycetidae</taxon>
        <taxon>Venturiales</taxon>
        <taxon>Cylindrosympodiaceae</taxon>
        <taxon>Tothia</taxon>
    </lineage>
</organism>
<keyword evidence="1" id="KW-0732">Signal</keyword>
<protein>
    <submittedName>
        <fullName evidence="2">Uncharacterized protein</fullName>
    </submittedName>
</protein>
<dbReference type="Proteomes" id="UP000800235">
    <property type="component" value="Unassembled WGS sequence"/>
</dbReference>
<evidence type="ECO:0000313" key="2">
    <source>
        <dbReference type="EMBL" id="KAF2430371.1"/>
    </source>
</evidence>
<feature type="signal peptide" evidence="1">
    <location>
        <begin position="1"/>
        <end position="23"/>
    </location>
</feature>
<feature type="chain" id="PRO_5040161025" evidence="1">
    <location>
        <begin position="24"/>
        <end position="54"/>
    </location>
</feature>
<name>A0A9P4TYJ6_9PEZI</name>
<dbReference type="EMBL" id="MU007039">
    <property type="protein sequence ID" value="KAF2430371.1"/>
    <property type="molecule type" value="Genomic_DNA"/>
</dbReference>
<dbReference type="AlphaFoldDB" id="A0A9P4TYJ6"/>
<reference evidence="2" key="1">
    <citation type="journal article" date="2020" name="Stud. Mycol.">
        <title>101 Dothideomycetes genomes: a test case for predicting lifestyles and emergence of pathogens.</title>
        <authorList>
            <person name="Haridas S."/>
            <person name="Albert R."/>
            <person name="Binder M."/>
            <person name="Bloem J."/>
            <person name="Labutti K."/>
            <person name="Salamov A."/>
            <person name="Andreopoulos B."/>
            <person name="Baker S."/>
            <person name="Barry K."/>
            <person name="Bills G."/>
            <person name="Bluhm B."/>
            <person name="Cannon C."/>
            <person name="Castanera R."/>
            <person name="Culley D."/>
            <person name="Daum C."/>
            <person name="Ezra D."/>
            <person name="Gonzalez J."/>
            <person name="Henrissat B."/>
            <person name="Kuo A."/>
            <person name="Liang C."/>
            <person name="Lipzen A."/>
            <person name="Lutzoni F."/>
            <person name="Magnuson J."/>
            <person name="Mondo S."/>
            <person name="Nolan M."/>
            <person name="Ohm R."/>
            <person name="Pangilinan J."/>
            <person name="Park H.-J."/>
            <person name="Ramirez L."/>
            <person name="Alfaro M."/>
            <person name="Sun H."/>
            <person name="Tritt A."/>
            <person name="Yoshinaga Y."/>
            <person name="Zwiers L.-H."/>
            <person name="Turgeon B."/>
            <person name="Goodwin S."/>
            <person name="Spatafora J."/>
            <person name="Crous P."/>
            <person name="Grigoriev I."/>
        </authorList>
    </citation>
    <scope>NUCLEOTIDE SEQUENCE</scope>
    <source>
        <strain evidence="2">CBS 130266</strain>
    </source>
</reference>
<evidence type="ECO:0000256" key="1">
    <source>
        <dbReference type="SAM" id="SignalP"/>
    </source>
</evidence>
<accession>A0A9P4TYJ6</accession>